<protein>
    <recommendedName>
        <fullName evidence="6">Peptidase M1 membrane alanine aminopeptidase domain-containing protein</fullName>
    </recommendedName>
</protein>
<evidence type="ECO:0000313" key="5">
    <source>
        <dbReference type="Proteomes" id="UP000274822"/>
    </source>
</evidence>
<dbReference type="PANTHER" id="PTHR11533:SF174">
    <property type="entry name" value="PUROMYCIN-SENSITIVE AMINOPEPTIDASE-RELATED"/>
    <property type="match status" value="1"/>
</dbReference>
<dbReference type="Proteomes" id="UP000274822">
    <property type="component" value="Unassembled WGS sequence"/>
</dbReference>
<dbReference type="GO" id="GO:0005615">
    <property type="term" value="C:extracellular space"/>
    <property type="evidence" value="ECO:0007669"/>
    <property type="project" value="TreeGrafter"/>
</dbReference>
<dbReference type="GO" id="GO:0005737">
    <property type="term" value="C:cytoplasm"/>
    <property type="evidence" value="ECO:0007669"/>
    <property type="project" value="TreeGrafter"/>
</dbReference>
<reference evidence="4 5" key="1">
    <citation type="journal article" date="2018" name="New Phytol.">
        <title>Phylogenomics of Endogonaceae and evolution of mycorrhizas within Mucoromycota.</title>
        <authorList>
            <person name="Chang Y."/>
            <person name="Desiro A."/>
            <person name="Na H."/>
            <person name="Sandor L."/>
            <person name="Lipzen A."/>
            <person name="Clum A."/>
            <person name="Barry K."/>
            <person name="Grigoriev I.V."/>
            <person name="Martin F.M."/>
            <person name="Stajich J.E."/>
            <person name="Smith M.E."/>
            <person name="Bonito G."/>
            <person name="Spatafora J.W."/>
        </authorList>
    </citation>
    <scope>NUCLEOTIDE SEQUENCE [LARGE SCALE GENOMIC DNA]</scope>
    <source>
        <strain evidence="4 5">AD002</strain>
    </source>
</reference>
<dbReference type="GO" id="GO:0016020">
    <property type="term" value="C:membrane"/>
    <property type="evidence" value="ECO:0007669"/>
    <property type="project" value="TreeGrafter"/>
</dbReference>
<dbReference type="InterPro" id="IPR024571">
    <property type="entry name" value="ERAP1-like_C_dom"/>
</dbReference>
<dbReference type="Pfam" id="PF01433">
    <property type="entry name" value="Peptidase_M1"/>
    <property type="match status" value="1"/>
</dbReference>
<dbReference type="GO" id="GO:0070006">
    <property type="term" value="F:metalloaminopeptidase activity"/>
    <property type="evidence" value="ECO:0007669"/>
    <property type="project" value="TreeGrafter"/>
</dbReference>
<feature type="domain" description="ERAP1-like C-terminal" evidence="3">
    <location>
        <begin position="164"/>
        <end position="239"/>
    </location>
</feature>
<dbReference type="GO" id="GO:0008270">
    <property type="term" value="F:zinc ion binding"/>
    <property type="evidence" value="ECO:0007669"/>
    <property type="project" value="InterPro"/>
</dbReference>
<dbReference type="GO" id="GO:0006508">
    <property type="term" value="P:proteolysis"/>
    <property type="evidence" value="ECO:0007669"/>
    <property type="project" value="TreeGrafter"/>
</dbReference>
<comment type="caution">
    <text evidence="4">The sequence shown here is derived from an EMBL/GenBank/DDBJ whole genome shotgun (WGS) entry which is preliminary data.</text>
</comment>
<dbReference type="EMBL" id="RBNJ01001860">
    <property type="protein sequence ID" value="RUS32674.1"/>
    <property type="molecule type" value="Genomic_DNA"/>
</dbReference>
<comment type="similarity">
    <text evidence="1">Belongs to the peptidase M1 family.</text>
</comment>
<keyword evidence="5" id="KW-1185">Reference proteome</keyword>
<evidence type="ECO:0008006" key="6">
    <source>
        <dbReference type="Google" id="ProtNLM"/>
    </source>
</evidence>
<dbReference type="Pfam" id="PF11838">
    <property type="entry name" value="ERAP1_C"/>
    <property type="match status" value="1"/>
</dbReference>
<dbReference type="AlphaFoldDB" id="A0A433QS93"/>
<dbReference type="PANTHER" id="PTHR11533">
    <property type="entry name" value="PROTEASE M1 ZINC METALLOPROTEASE"/>
    <property type="match status" value="1"/>
</dbReference>
<dbReference type="GO" id="GO:0042277">
    <property type="term" value="F:peptide binding"/>
    <property type="evidence" value="ECO:0007669"/>
    <property type="project" value="TreeGrafter"/>
</dbReference>
<proteinExistence type="inferred from homology"/>
<evidence type="ECO:0000313" key="4">
    <source>
        <dbReference type="EMBL" id="RUS32674.1"/>
    </source>
</evidence>
<evidence type="ECO:0000259" key="3">
    <source>
        <dbReference type="Pfam" id="PF11838"/>
    </source>
</evidence>
<dbReference type="Gene3D" id="1.10.390.10">
    <property type="entry name" value="Neutral Protease Domain 2"/>
    <property type="match status" value="1"/>
</dbReference>
<evidence type="ECO:0000259" key="2">
    <source>
        <dbReference type="Pfam" id="PF01433"/>
    </source>
</evidence>
<accession>A0A433QS93</accession>
<evidence type="ECO:0000256" key="1">
    <source>
        <dbReference type="ARBA" id="ARBA00010136"/>
    </source>
</evidence>
<feature type="domain" description="Peptidase M1 membrane alanine aminopeptidase" evidence="2">
    <location>
        <begin position="3"/>
        <end position="94"/>
    </location>
</feature>
<dbReference type="InterPro" id="IPR027268">
    <property type="entry name" value="Peptidase_M4/M1_CTD_sf"/>
</dbReference>
<sequence>MPRALTLDALRSSHPIEVAVGEAEEIRQIFDAISYTKGASVIRMLSSWLGVDVFLAGIRRYLHRHKYQNAKTLDLWNALSEEAGVDVGVFMHLWTKRVGYPVVDVVSLDEVTIEVRQSRYLSTGDVAESEDETTWWIPLNIASSPSALTLTDKTNTFKLSSSVFKLNARQTGLYRVNYSIDILKTLAEEIKKGKDGILSDPTDRIGLLSDAASLSVSGQKKTSGLLELLRAFEKEENYFLSLFRHDLLLLTDWLIHSSDLQRMVQNFRNFVEYLVCLVRTTYGGSRRLEGSSPALI</sequence>
<gene>
    <name evidence="4" type="ORF">BC938DRAFT_474639</name>
</gene>
<name>A0A433QS93_9FUNG</name>
<dbReference type="SUPFAM" id="SSF55486">
    <property type="entry name" value="Metalloproteases ('zincins'), catalytic domain"/>
    <property type="match status" value="1"/>
</dbReference>
<organism evidence="4 5">
    <name type="scientific">Jimgerdemannia flammicorona</name>
    <dbReference type="NCBI Taxonomy" id="994334"/>
    <lineage>
        <taxon>Eukaryota</taxon>
        <taxon>Fungi</taxon>
        <taxon>Fungi incertae sedis</taxon>
        <taxon>Mucoromycota</taxon>
        <taxon>Mucoromycotina</taxon>
        <taxon>Endogonomycetes</taxon>
        <taxon>Endogonales</taxon>
        <taxon>Endogonaceae</taxon>
        <taxon>Jimgerdemannia</taxon>
    </lineage>
</organism>
<dbReference type="InterPro" id="IPR014782">
    <property type="entry name" value="Peptidase_M1_dom"/>
</dbReference>
<dbReference type="Gene3D" id="2.60.40.1910">
    <property type="match status" value="1"/>
</dbReference>
<dbReference type="Gene3D" id="1.10.3480.20">
    <property type="match status" value="1"/>
</dbReference>
<dbReference type="GO" id="GO:0043171">
    <property type="term" value="P:peptide catabolic process"/>
    <property type="evidence" value="ECO:0007669"/>
    <property type="project" value="TreeGrafter"/>
</dbReference>
<dbReference type="InterPro" id="IPR050344">
    <property type="entry name" value="Peptidase_M1_aminopeptidases"/>
</dbReference>